<sequence>MECHSPRCRLTHHREQARSHKGGLCQAQKTGRPCGRPAPLDSYRCDSAYSARIERGTPCRVMCTPFGKSLKRSVR</sequence>
<name>A0A327NHU2_PSEFL</name>
<evidence type="ECO:0000313" key="2">
    <source>
        <dbReference type="Proteomes" id="UP000249493"/>
    </source>
</evidence>
<dbReference type="AlphaFoldDB" id="A0A327NHU2"/>
<gene>
    <name evidence="1" type="ORF">DOZ80_00760</name>
</gene>
<comment type="caution">
    <text evidence="1">The sequence shown here is derived from an EMBL/GenBank/DDBJ whole genome shotgun (WGS) entry which is preliminary data.</text>
</comment>
<reference evidence="1 2" key="1">
    <citation type="submission" date="2018-06" db="EMBL/GenBank/DDBJ databases">
        <authorList>
            <person name="Zhirakovskaya E."/>
        </authorList>
    </citation>
    <scope>NUCLEOTIDE SEQUENCE [LARGE SCALE GENOMIC DNA]</scope>
    <source>
        <strain evidence="1 2">LY3</strain>
    </source>
</reference>
<dbReference type="Proteomes" id="UP000249493">
    <property type="component" value="Unassembled WGS sequence"/>
</dbReference>
<protein>
    <submittedName>
        <fullName evidence="1">Uncharacterized protein</fullName>
    </submittedName>
</protein>
<evidence type="ECO:0000313" key="1">
    <source>
        <dbReference type="EMBL" id="RAI72108.1"/>
    </source>
</evidence>
<dbReference type="EMBL" id="QLIN01000001">
    <property type="protein sequence ID" value="RAI72108.1"/>
    <property type="molecule type" value="Genomic_DNA"/>
</dbReference>
<proteinExistence type="predicted"/>
<organism evidence="1 2">
    <name type="scientific">Pseudomonas fluorescens</name>
    <dbReference type="NCBI Taxonomy" id="294"/>
    <lineage>
        <taxon>Bacteria</taxon>
        <taxon>Pseudomonadati</taxon>
        <taxon>Pseudomonadota</taxon>
        <taxon>Gammaproteobacteria</taxon>
        <taxon>Pseudomonadales</taxon>
        <taxon>Pseudomonadaceae</taxon>
        <taxon>Pseudomonas</taxon>
    </lineage>
</organism>
<accession>A0A327NHU2</accession>